<protein>
    <submittedName>
        <fullName evidence="3">Uncharacterized protein</fullName>
    </submittedName>
</protein>
<dbReference type="AlphaFoldDB" id="A0A2J6T088"/>
<organism evidence="3 4">
    <name type="scientific">Hyaloscypha bicolor E</name>
    <dbReference type="NCBI Taxonomy" id="1095630"/>
    <lineage>
        <taxon>Eukaryota</taxon>
        <taxon>Fungi</taxon>
        <taxon>Dikarya</taxon>
        <taxon>Ascomycota</taxon>
        <taxon>Pezizomycotina</taxon>
        <taxon>Leotiomycetes</taxon>
        <taxon>Helotiales</taxon>
        <taxon>Hyaloscyphaceae</taxon>
        <taxon>Hyaloscypha</taxon>
        <taxon>Hyaloscypha bicolor</taxon>
    </lineage>
</organism>
<evidence type="ECO:0000256" key="1">
    <source>
        <dbReference type="SAM" id="MobiDB-lite"/>
    </source>
</evidence>
<feature type="compositionally biased region" description="Low complexity" evidence="1">
    <location>
        <begin position="19"/>
        <end position="38"/>
    </location>
</feature>
<sequence length="92" mass="9669">MASQFNTVKRVRKFPACYSTTTSSSQSQTSSTSKASSSIHGQTGVSSGNSDSAGSERLSPGAKVGITNAAVLAAFAIFLFIRRHRKEQATQP</sequence>
<accession>A0A2J6T088</accession>
<feature type="transmembrane region" description="Helical" evidence="2">
    <location>
        <begin position="64"/>
        <end position="81"/>
    </location>
</feature>
<dbReference type="GeneID" id="36586751"/>
<dbReference type="EMBL" id="KZ613848">
    <property type="protein sequence ID" value="PMD56343.1"/>
    <property type="molecule type" value="Genomic_DNA"/>
</dbReference>
<feature type="compositionally biased region" description="Polar residues" evidence="1">
    <location>
        <begin position="39"/>
        <end position="53"/>
    </location>
</feature>
<dbReference type="InParanoid" id="A0A2J6T088"/>
<dbReference type="RefSeq" id="XP_024733247.1">
    <property type="nucleotide sequence ID" value="XM_024878674.1"/>
</dbReference>
<gene>
    <name evidence="3" type="ORF">K444DRAFT_60136</name>
</gene>
<evidence type="ECO:0000256" key="2">
    <source>
        <dbReference type="SAM" id="Phobius"/>
    </source>
</evidence>
<keyword evidence="2" id="KW-0812">Transmembrane</keyword>
<evidence type="ECO:0000313" key="4">
    <source>
        <dbReference type="Proteomes" id="UP000235371"/>
    </source>
</evidence>
<name>A0A2J6T088_9HELO</name>
<keyword evidence="4" id="KW-1185">Reference proteome</keyword>
<keyword evidence="2" id="KW-0472">Membrane</keyword>
<feature type="region of interest" description="Disordered" evidence="1">
    <location>
        <begin position="18"/>
        <end position="60"/>
    </location>
</feature>
<keyword evidence="2" id="KW-1133">Transmembrane helix</keyword>
<dbReference type="Proteomes" id="UP000235371">
    <property type="component" value="Unassembled WGS sequence"/>
</dbReference>
<evidence type="ECO:0000313" key="3">
    <source>
        <dbReference type="EMBL" id="PMD56343.1"/>
    </source>
</evidence>
<reference evidence="3 4" key="1">
    <citation type="submission" date="2016-04" db="EMBL/GenBank/DDBJ databases">
        <title>A degradative enzymes factory behind the ericoid mycorrhizal symbiosis.</title>
        <authorList>
            <consortium name="DOE Joint Genome Institute"/>
            <person name="Martino E."/>
            <person name="Morin E."/>
            <person name="Grelet G."/>
            <person name="Kuo A."/>
            <person name="Kohler A."/>
            <person name="Daghino S."/>
            <person name="Barry K."/>
            <person name="Choi C."/>
            <person name="Cichocki N."/>
            <person name="Clum A."/>
            <person name="Copeland A."/>
            <person name="Hainaut M."/>
            <person name="Haridas S."/>
            <person name="Labutti K."/>
            <person name="Lindquist E."/>
            <person name="Lipzen A."/>
            <person name="Khouja H.-R."/>
            <person name="Murat C."/>
            <person name="Ohm R."/>
            <person name="Olson A."/>
            <person name="Spatafora J."/>
            <person name="Veneault-Fourrey C."/>
            <person name="Henrissat B."/>
            <person name="Grigoriev I."/>
            <person name="Martin F."/>
            <person name="Perotto S."/>
        </authorList>
    </citation>
    <scope>NUCLEOTIDE SEQUENCE [LARGE SCALE GENOMIC DNA]</scope>
    <source>
        <strain evidence="3 4">E</strain>
    </source>
</reference>
<proteinExistence type="predicted"/>